<evidence type="ECO:0000313" key="4">
    <source>
        <dbReference type="Proteomes" id="UP000224563"/>
    </source>
</evidence>
<reference evidence="3 4" key="1">
    <citation type="submission" date="2017-10" db="EMBL/GenBank/DDBJ databases">
        <title>Resolving the taxonomy of Roseburia spp., Eubacterium rectale and Agathobacter spp. through phylogenomic analysis.</title>
        <authorList>
            <person name="Sheridan P.O."/>
            <person name="Walker A.W."/>
            <person name="Duncan S.H."/>
            <person name="Scott K.P."/>
            <person name="Toole P.W.O."/>
            <person name="Luis P."/>
            <person name="Flint H.J."/>
        </authorList>
    </citation>
    <scope>NUCLEOTIDE SEQUENCE [LARGE SCALE GENOMIC DNA]</scope>
    <source>
        <strain evidence="3 4">JK623</strain>
    </source>
</reference>
<dbReference type="PANTHER" id="PTHR47505:SF1">
    <property type="entry name" value="DNA UTILIZATION PROTEIN YHGH"/>
    <property type="match status" value="1"/>
</dbReference>
<evidence type="ECO:0000259" key="2">
    <source>
        <dbReference type="Pfam" id="PF18912"/>
    </source>
</evidence>
<protein>
    <submittedName>
        <fullName evidence="3">Amidophosphoribosyltransferase</fullName>
    </submittedName>
</protein>
<dbReference type="Proteomes" id="UP000224563">
    <property type="component" value="Unassembled WGS sequence"/>
</dbReference>
<evidence type="ECO:0000313" key="3">
    <source>
        <dbReference type="EMBL" id="PHU38159.1"/>
    </source>
</evidence>
<dbReference type="InterPro" id="IPR051910">
    <property type="entry name" value="ComF/GntX_DNA_util-trans"/>
</dbReference>
<dbReference type="InterPro" id="IPR044005">
    <property type="entry name" value="DZR_2"/>
</dbReference>
<dbReference type="EMBL" id="PDYG01000014">
    <property type="protein sequence ID" value="PHU38159.1"/>
    <property type="molecule type" value="Genomic_DNA"/>
</dbReference>
<keyword evidence="3" id="KW-0808">Transferase</keyword>
<dbReference type="Gene3D" id="3.40.50.2020">
    <property type="match status" value="1"/>
</dbReference>
<proteinExistence type="inferred from homology"/>
<evidence type="ECO:0000256" key="1">
    <source>
        <dbReference type="ARBA" id="ARBA00008007"/>
    </source>
</evidence>
<dbReference type="GO" id="GO:0016757">
    <property type="term" value="F:glycosyltransferase activity"/>
    <property type="evidence" value="ECO:0007669"/>
    <property type="project" value="UniProtKB-KW"/>
</dbReference>
<dbReference type="PANTHER" id="PTHR47505">
    <property type="entry name" value="DNA UTILIZATION PROTEIN YHGH"/>
    <property type="match status" value="1"/>
</dbReference>
<sequence>MNDLIQFGADILYPRRCFLCDDILEPWEKELHPACKMRLQPVGSACAACGRPVSHGQELCPSCRRRKPPYEQGKAIYLYQDEIKETMYRFKYANKREYARAFAAEAVRRYGDWIDKNAIDCIIPVPMYRKKQKARGYNQAQVFAKALSRAFERKCNRRLPVLSKGILRIVDTPALKTLTKEERYNNLKNAFQIEINMVECGKIALVVDDIFTTGATADSLARALKQAGFDKIFFLSICIGKGA</sequence>
<comment type="caution">
    <text evidence="3">The sequence shown here is derived from an EMBL/GenBank/DDBJ whole genome shotgun (WGS) entry which is preliminary data.</text>
</comment>
<reference evidence="3 4" key="2">
    <citation type="submission" date="2017-10" db="EMBL/GenBank/DDBJ databases">
        <authorList>
            <person name="Banno H."/>
            <person name="Chua N.-H."/>
        </authorList>
    </citation>
    <scope>NUCLEOTIDE SEQUENCE [LARGE SCALE GENOMIC DNA]</scope>
    <source>
        <strain evidence="3 4">JK623</strain>
    </source>
</reference>
<dbReference type="CDD" id="cd06223">
    <property type="entry name" value="PRTases_typeI"/>
    <property type="match status" value="1"/>
</dbReference>
<dbReference type="SUPFAM" id="SSF53271">
    <property type="entry name" value="PRTase-like"/>
    <property type="match status" value="1"/>
</dbReference>
<keyword evidence="4" id="KW-1185">Reference proteome</keyword>
<dbReference type="AlphaFoldDB" id="A0A2G3E4H0"/>
<accession>A0A2G3E4H0</accession>
<dbReference type="InterPro" id="IPR029057">
    <property type="entry name" value="PRTase-like"/>
</dbReference>
<feature type="domain" description="Double zinc ribbon" evidence="2">
    <location>
        <begin position="10"/>
        <end position="64"/>
    </location>
</feature>
<organism evidence="3 4">
    <name type="scientific">Agathobacter ruminis</name>
    <dbReference type="NCBI Taxonomy" id="1712665"/>
    <lineage>
        <taxon>Bacteria</taxon>
        <taxon>Bacillati</taxon>
        <taxon>Bacillota</taxon>
        <taxon>Clostridia</taxon>
        <taxon>Lachnospirales</taxon>
        <taxon>Lachnospiraceae</taxon>
        <taxon>Agathobacter</taxon>
    </lineage>
</organism>
<comment type="similarity">
    <text evidence="1">Belongs to the ComF/GntX family.</text>
</comment>
<keyword evidence="3" id="KW-0328">Glycosyltransferase</keyword>
<name>A0A2G3E4H0_9FIRM</name>
<gene>
    <name evidence="3" type="ORF">CSX02_03895</name>
</gene>
<dbReference type="Pfam" id="PF18912">
    <property type="entry name" value="DZR_2"/>
    <property type="match status" value="1"/>
</dbReference>
<dbReference type="InterPro" id="IPR000836">
    <property type="entry name" value="PRTase_dom"/>
</dbReference>